<dbReference type="Proteomes" id="UP000034022">
    <property type="component" value="Unassembled WGS sequence"/>
</dbReference>
<evidence type="ECO:0000256" key="1">
    <source>
        <dbReference type="ARBA" id="ARBA00000085"/>
    </source>
</evidence>
<dbReference type="Gene3D" id="3.30.565.10">
    <property type="entry name" value="Histidine kinase-like ATPase, C-terminal domain"/>
    <property type="match status" value="1"/>
</dbReference>
<gene>
    <name evidence="10" type="ORF">US91_C0006G0079</name>
</gene>
<dbReference type="SMART" id="SM00388">
    <property type="entry name" value="HisKA"/>
    <property type="match status" value="1"/>
</dbReference>
<dbReference type="InterPro" id="IPR036890">
    <property type="entry name" value="HATPase_C_sf"/>
</dbReference>
<dbReference type="InterPro" id="IPR003661">
    <property type="entry name" value="HisK_dim/P_dom"/>
</dbReference>
<reference evidence="10 11" key="1">
    <citation type="journal article" date="2015" name="Nature">
        <title>rRNA introns, odd ribosomes, and small enigmatic genomes across a large radiation of phyla.</title>
        <authorList>
            <person name="Brown C.T."/>
            <person name="Hug L.A."/>
            <person name="Thomas B.C."/>
            <person name="Sharon I."/>
            <person name="Castelle C.J."/>
            <person name="Singh A."/>
            <person name="Wilkins M.J."/>
            <person name="Williams K.H."/>
            <person name="Banfield J.F."/>
        </authorList>
    </citation>
    <scope>NUCLEOTIDE SEQUENCE [LARGE SCALE GENOMIC DNA]</scope>
</reference>
<evidence type="ECO:0000256" key="4">
    <source>
        <dbReference type="ARBA" id="ARBA00022679"/>
    </source>
</evidence>
<dbReference type="Pfam" id="PF02518">
    <property type="entry name" value="HATPase_c"/>
    <property type="match status" value="1"/>
</dbReference>
<dbReference type="PANTHER" id="PTHR43547:SF2">
    <property type="entry name" value="HYBRID SIGNAL TRANSDUCTION HISTIDINE KINASE C"/>
    <property type="match status" value="1"/>
</dbReference>
<dbReference type="CDD" id="cd00082">
    <property type="entry name" value="HisKA"/>
    <property type="match status" value="1"/>
</dbReference>
<dbReference type="EC" id="2.7.13.3" evidence="2"/>
<evidence type="ECO:0000256" key="8">
    <source>
        <dbReference type="SAM" id="Phobius"/>
    </source>
</evidence>
<evidence type="ECO:0000256" key="3">
    <source>
        <dbReference type="ARBA" id="ARBA00022553"/>
    </source>
</evidence>
<dbReference type="PROSITE" id="PS50109">
    <property type="entry name" value="HIS_KIN"/>
    <property type="match status" value="1"/>
</dbReference>
<dbReference type="SMART" id="SM00387">
    <property type="entry name" value="HATPase_c"/>
    <property type="match status" value="1"/>
</dbReference>
<dbReference type="GO" id="GO:0000155">
    <property type="term" value="F:phosphorelay sensor kinase activity"/>
    <property type="evidence" value="ECO:0007669"/>
    <property type="project" value="InterPro"/>
</dbReference>
<feature type="transmembrane region" description="Helical" evidence="8">
    <location>
        <begin position="192"/>
        <end position="215"/>
    </location>
</feature>
<dbReference type="PANTHER" id="PTHR43547">
    <property type="entry name" value="TWO-COMPONENT HISTIDINE KINASE"/>
    <property type="match status" value="1"/>
</dbReference>
<accession>A0A0G0K477</accession>
<evidence type="ECO:0000256" key="5">
    <source>
        <dbReference type="ARBA" id="ARBA00022777"/>
    </source>
</evidence>
<evidence type="ECO:0000259" key="9">
    <source>
        <dbReference type="PROSITE" id="PS50109"/>
    </source>
</evidence>
<dbReference type="InterPro" id="IPR003594">
    <property type="entry name" value="HATPase_dom"/>
</dbReference>
<dbReference type="Pfam" id="PF00512">
    <property type="entry name" value="HisKA"/>
    <property type="match status" value="1"/>
</dbReference>
<evidence type="ECO:0000313" key="10">
    <source>
        <dbReference type="EMBL" id="KKQ70240.1"/>
    </source>
</evidence>
<organism evidence="10 11">
    <name type="scientific">Candidatus Falkowbacteria bacterium GW2011_GWE1_38_31</name>
    <dbReference type="NCBI Taxonomy" id="1618638"/>
    <lineage>
        <taxon>Bacteria</taxon>
        <taxon>Candidatus Falkowiibacteriota</taxon>
    </lineage>
</organism>
<comment type="catalytic activity">
    <reaction evidence="1">
        <text>ATP + protein L-histidine = ADP + protein N-phospho-L-histidine.</text>
        <dbReference type="EC" id="2.7.13.3"/>
    </reaction>
</comment>
<keyword evidence="4" id="KW-0808">Transferase</keyword>
<dbReference type="AlphaFoldDB" id="A0A0G0K477"/>
<keyword evidence="3" id="KW-0597">Phosphoprotein</keyword>
<evidence type="ECO:0000256" key="6">
    <source>
        <dbReference type="ARBA" id="ARBA00023012"/>
    </source>
</evidence>
<keyword evidence="8" id="KW-1133">Transmembrane helix</keyword>
<dbReference type="Gene3D" id="1.10.287.130">
    <property type="match status" value="1"/>
</dbReference>
<keyword evidence="6" id="KW-0902">Two-component regulatory system</keyword>
<keyword evidence="7 8" id="KW-0472">Membrane</keyword>
<name>A0A0G0K477_9BACT</name>
<keyword evidence="8" id="KW-0812">Transmembrane</keyword>
<sequence>MDIRKFLLKNRMAAQIAYGIVLIVLIPLLITFNTVFIINKYNQSLDITLQRQALSIGRTISTLMENDLPWAEFVQIKIDTLLKNNITLQAIDVLAPEGDGFKIIAASDNERIGKKSDYYFYKLAWMQPNNDGLATDSPDEDGGGQFQTEPDSGRYWMVAMPMNGNDGKKAALLSVKISSKIVDDLTNYNRNISIYILIGTVMIVIMFLLVAVRLWDYALLYKKIKEVDKMKDEFISIASHELRTPVTGIRGFASMIIDGTMGKVSDKVLASVKMIHQASERLGTLVEDLLNVSRIEQNRMTIALESIDAGHVINEIISELKVQADAKKLYLEFKPNTLTLPIITVDPARFKEIMINLIGNAIKYTENGGVEILTREKIKSNTLEIIIKDTGIGMASTDRERLFEKFYRIQNDKTKNISGTGLGLWITKRLVELMNGKIIIDSMEGVGTQITLSFSITKG</sequence>
<evidence type="ECO:0000256" key="2">
    <source>
        <dbReference type="ARBA" id="ARBA00012438"/>
    </source>
</evidence>
<proteinExistence type="predicted"/>
<evidence type="ECO:0000313" key="11">
    <source>
        <dbReference type="Proteomes" id="UP000034022"/>
    </source>
</evidence>
<dbReference type="FunFam" id="1.10.287.130:FF:000001">
    <property type="entry name" value="Two-component sensor histidine kinase"/>
    <property type="match status" value="1"/>
</dbReference>
<protein>
    <recommendedName>
        <fullName evidence="2">histidine kinase</fullName>
        <ecNumber evidence="2">2.7.13.3</ecNumber>
    </recommendedName>
</protein>
<dbReference type="FunFam" id="3.30.565.10:FF:000006">
    <property type="entry name" value="Sensor histidine kinase WalK"/>
    <property type="match status" value="1"/>
</dbReference>
<dbReference type="SUPFAM" id="SSF47384">
    <property type="entry name" value="Homodimeric domain of signal transducing histidine kinase"/>
    <property type="match status" value="1"/>
</dbReference>
<evidence type="ECO:0000256" key="7">
    <source>
        <dbReference type="ARBA" id="ARBA00023136"/>
    </source>
</evidence>
<feature type="domain" description="Histidine kinase" evidence="9">
    <location>
        <begin position="237"/>
        <end position="458"/>
    </location>
</feature>
<dbReference type="InterPro" id="IPR004358">
    <property type="entry name" value="Sig_transdc_His_kin-like_C"/>
</dbReference>
<dbReference type="SUPFAM" id="SSF55874">
    <property type="entry name" value="ATPase domain of HSP90 chaperone/DNA topoisomerase II/histidine kinase"/>
    <property type="match status" value="1"/>
</dbReference>
<dbReference type="PRINTS" id="PR00344">
    <property type="entry name" value="BCTRLSENSOR"/>
</dbReference>
<feature type="transmembrane region" description="Helical" evidence="8">
    <location>
        <begin position="12"/>
        <end position="38"/>
    </location>
</feature>
<dbReference type="EMBL" id="LBUU01000006">
    <property type="protein sequence ID" value="KKQ70240.1"/>
    <property type="molecule type" value="Genomic_DNA"/>
</dbReference>
<dbReference type="InterPro" id="IPR036097">
    <property type="entry name" value="HisK_dim/P_sf"/>
</dbReference>
<keyword evidence="5 10" id="KW-0418">Kinase</keyword>
<dbReference type="InterPro" id="IPR005467">
    <property type="entry name" value="His_kinase_dom"/>
</dbReference>
<comment type="caution">
    <text evidence="10">The sequence shown here is derived from an EMBL/GenBank/DDBJ whole genome shotgun (WGS) entry which is preliminary data.</text>
</comment>